<reference evidence="1 2" key="1">
    <citation type="journal article" date="2018" name="Nat. Biotechnol.">
        <title>A standardized bacterial taxonomy based on genome phylogeny substantially revises the tree of life.</title>
        <authorList>
            <person name="Parks D.H."/>
            <person name="Chuvochina M."/>
            <person name="Waite D.W."/>
            <person name="Rinke C."/>
            <person name="Skarshewski A."/>
            <person name="Chaumeil P.A."/>
            <person name="Hugenholtz P."/>
        </authorList>
    </citation>
    <scope>NUCLEOTIDE SEQUENCE [LARGE SCALE GENOMIC DNA]</scope>
    <source>
        <strain evidence="1">UBA10707</strain>
    </source>
</reference>
<evidence type="ECO:0008006" key="3">
    <source>
        <dbReference type="Google" id="ProtNLM"/>
    </source>
</evidence>
<dbReference type="EMBL" id="DOEK01000027">
    <property type="protein sequence ID" value="HBP29641.1"/>
    <property type="molecule type" value="Genomic_DNA"/>
</dbReference>
<sequence>MVDKKKIAVWGSSTFQYMHPYFRQLAYAFEVRDIFLGGKGGEEIDATAARIGAIPLKLKVPAKIVPKNGPSEVIVMQKVIDPDIKAFSGILNGVHGVLKYSIRSSTKYFFVRSKEGEAVHCPDYYEFMPDSLRYRDAMVLINVGKNNLSRGNDDVHSSQYVLSRTRQICDWLPTKKFIVVGHFVNSNSSAVNAGKVHDLNYRLKTTYGERFFDIQDYLMSSEVWSDISIAPTLDDINDQITGVLARSLSRDPQHLNESGSKAVTDRLGELMIRIFDI</sequence>
<dbReference type="Proteomes" id="UP000264036">
    <property type="component" value="Unassembled WGS sequence"/>
</dbReference>
<evidence type="ECO:0000313" key="1">
    <source>
        <dbReference type="EMBL" id="HBP29641.1"/>
    </source>
</evidence>
<dbReference type="AlphaFoldDB" id="A0A356LGE0"/>
<name>A0A356LGE0_9BURK</name>
<organism evidence="1 2">
    <name type="scientific">Advenella kashmirensis</name>
    <dbReference type="NCBI Taxonomy" id="310575"/>
    <lineage>
        <taxon>Bacteria</taxon>
        <taxon>Pseudomonadati</taxon>
        <taxon>Pseudomonadota</taxon>
        <taxon>Betaproteobacteria</taxon>
        <taxon>Burkholderiales</taxon>
        <taxon>Alcaligenaceae</taxon>
    </lineage>
</organism>
<protein>
    <recommendedName>
        <fullName evidence="3">SGNH/GDSL hydrolase family protein</fullName>
    </recommendedName>
</protein>
<dbReference type="SUPFAM" id="SSF52266">
    <property type="entry name" value="SGNH hydrolase"/>
    <property type="match status" value="1"/>
</dbReference>
<accession>A0A356LGE0</accession>
<proteinExistence type="predicted"/>
<evidence type="ECO:0000313" key="2">
    <source>
        <dbReference type="Proteomes" id="UP000264036"/>
    </source>
</evidence>
<gene>
    <name evidence="1" type="ORF">DD666_09525</name>
</gene>
<comment type="caution">
    <text evidence="1">The sequence shown here is derived from an EMBL/GenBank/DDBJ whole genome shotgun (WGS) entry which is preliminary data.</text>
</comment>